<dbReference type="PANTHER" id="PTHR43798:SF33">
    <property type="entry name" value="HYDROLASE, PUTATIVE (AFU_ORTHOLOGUE AFUA_2G14860)-RELATED"/>
    <property type="match status" value="1"/>
</dbReference>
<sequence length="299" mass="31253">MAGGSAAASASSEFRAAYGQAMALWPVAVERLDLETEFGSTRVNACGPSGGPPLVLLSGGGTTSAVWYARVASLARTHRVYAVDLMGGPGLSVPGGRPLRRPADLMAWLDGVVDALGAERISLLGHSYGGWIALSYAVHDAMGVSPCSFRARRRVERLALLDPTQCFAGFRASYLARAVPLLVRPGEVTARRFLAWETRGGPAVAPELVRLTGVGGREFRGRPVTGPRPDVARWGTAAPPALVLLAGRSRAHDVRRVAAAAGRSLPGARVVTVPGVGHHALPELRSAELDGWVAGFLTG</sequence>
<dbReference type="SUPFAM" id="SSF53474">
    <property type="entry name" value="alpha/beta-Hydrolases"/>
    <property type="match status" value="1"/>
</dbReference>
<dbReference type="GO" id="GO:0016020">
    <property type="term" value="C:membrane"/>
    <property type="evidence" value="ECO:0007669"/>
    <property type="project" value="TreeGrafter"/>
</dbReference>
<organism evidence="2 3">
    <name type="scientific">Streptomyces noursei</name>
    <name type="common">Streptomyces albulus</name>
    <dbReference type="NCBI Taxonomy" id="1971"/>
    <lineage>
        <taxon>Bacteria</taxon>
        <taxon>Bacillati</taxon>
        <taxon>Actinomycetota</taxon>
        <taxon>Actinomycetes</taxon>
        <taxon>Kitasatosporales</taxon>
        <taxon>Streptomycetaceae</taxon>
        <taxon>Streptomyces</taxon>
    </lineage>
</organism>
<feature type="domain" description="AB hydrolase-1" evidence="1">
    <location>
        <begin position="54"/>
        <end position="285"/>
    </location>
</feature>
<comment type="caution">
    <text evidence="2">The sequence shown here is derived from an EMBL/GenBank/DDBJ whole genome shotgun (WGS) entry which is preliminary data.</text>
</comment>
<proteinExistence type="predicted"/>
<name>A0A2N8PD49_STRNR</name>
<dbReference type="GO" id="GO:0003824">
    <property type="term" value="F:catalytic activity"/>
    <property type="evidence" value="ECO:0007669"/>
    <property type="project" value="UniProtKB-ARBA"/>
</dbReference>
<dbReference type="Proteomes" id="UP000236047">
    <property type="component" value="Unassembled WGS sequence"/>
</dbReference>
<dbReference type="EMBL" id="LJSN01000003">
    <property type="protein sequence ID" value="PNE38948.1"/>
    <property type="molecule type" value="Genomic_DNA"/>
</dbReference>
<protein>
    <submittedName>
        <fullName evidence="2">Carboxylesterase</fullName>
    </submittedName>
</protein>
<accession>A0A2N8PD49</accession>
<reference evidence="3" key="1">
    <citation type="submission" date="2015-09" db="EMBL/GenBank/DDBJ databases">
        <authorList>
            <person name="Graham D.E."/>
            <person name="Mahan K.M."/>
            <person name="Klingeman D.M."/>
            <person name="Fida T."/>
            <person name="Giannone R.J."/>
            <person name="Hettich R.L."/>
            <person name="Parry R.J."/>
            <person name="Spain J.C."/>
        </authorList>
    </citation>
    <scope>NUCLEOTIDE SEQUENCE [LARGE SCALE GENOMIC DNA]</scope>
    <source>
        <strain evidence="3">JCM 4701</strain>
    </source>
</reference>
<keyword evidence="3" id="KW-1185">Reference proteome</keyword>
<evidence type="ECO:0000313" key="2">
    <source>
        <dbReference type="EMBL" id="PNE38948.1"/>
    </source>
</evidence>
<dbReference type="PANTHER" id="PTHR43798">
    <property type="entry name" value="MONOACYLGLYCEROL LIPASE"/>
    <property type="match status" value="1"/>
</dbReference>
<dbReference type="InterPro" id="IPR000073">
    <property type="entry name" value="AB_hydrolase_1"/>
</dbReference>
<dbReference type="AlphaFoldDB" id="A0A2N8PD49"/>
<gene>
    <name evidence="2" type="ORF">AOB60_34040</name>
</gene>
<evidence type="ECO:0000259" key="1">
    <source>
        <dbReference type="Pfam" id="PF12697"/>
    </source>
</evidence>
<dbReference type="InterPro" id="IPR029058">
    <property type="entry name" value="AB_hydrolase_fold"/>
</dbReference>
<dbReference type="Gene3D" id="3.40.50.1820">
    <property type="entry name" value="alpha/beta hydrolase"/>
    <property type="match status" value="1"/>
</dbReference>
<evidence type="ECO:0000313" key="3">
    <source>
        <dbReference type="Proteomes" id="UP000236047"/>
    </source>
</evidence>
<dbReference type="InterPro" id="IPR050266">
    <property type="entry name" value="AB_hydrolase_sf"/>
</dbReference>
<dbReference type="Pfam" id="PF12697">
    <property type="entry name" value="Abhydrolase_6"/>
    <property type="match status" value="1"/>
</dbReference>